<dbReference type="Gene3D" id="2.30.30.100">
    <property type="match status" value="1"/>
</dbReference>
<feature type="region of interest" description="Disordered" evidence="3">
    <location>
        <begin position="277"/>
        <end position="329"/>
    </location>
</feature>
<reference evidence="7" key="2">
    <citation type="submission" date="2010-04" db="EMBL/GenBank/DDBJ databases">
        <authorList>
            <person name="Buell R."/>
            <person name="Hamilton J."/>
            <person name="Hostetler J."/>
        </authorList>
    </citation>
    <scope>NUCLEOTIDE SEQUENCE [LARGE SCALE GENOMIC DNA]</scope>
    <source>
        <strain evidence="7">DAOM:BR144</strain>
    </source>
</reference>
<dbReference type="PROSITE" id="PS51513">
    <property type="entry name" value="FFD"/>
    <property type="match status" value="1"/>
</dbReference>
<reference evidence="7" key="1">
    <citation type="journal article" date="2010" name="Genome Biol.">
        <title>Genome sequence of the necrotrophic plant pathogen Pythium ultimum reveals original pathogenicity mechanisms and effector repertoire.</title>
        <authorList>
            <person name="Levesque C.A."/>
            <person name="Brouwer H."/>
            <person name="Cano L."/>
            <person name="Hamilton J.P."/>
            <person name="Holt C."/>
            <person name="Huitema E."/>
            <person name="Raffaele S."/>
            <person name="Robideau G.P."/>
            <person name="Thines M."/>
            <person name="Win J."/>
            <person name="Zerillo M.M."/>
            <person name="Beakes G.W."/>
            <person name="Boore J.L."/>
            <person name="Busam D."/>
            <person name="Dumas B."/>
            <person name="Ferriera S."/>
            <person name="Fuerstenberg S.I."/>
            <person name="Gachon C.M."/>
            <person name="Gaulin E."/>
            <person name="Govers F."/>
            <person name="Grenville-Briggs L."/>
            <person name="Horner N."/>
            <person name="Hostetler J."/>
            <person name="Jiang R.H."/>
            <person name="Johnson J."/>
            <person name="Krajaejun T."/>
            <person name="Lin H."/>
            <person name="Meijer H.J."/>
            <person name="Moore B."/>
            <person name="Morris P."/>
            <person name="Phuntmart V."/>
            <person name="Puiu D."/>
            <person name="Shetty J."/>
            <person name="Stajich J.E."/>
            <person name="Tripathy S."/>
            <person name="Wawra S."/>
            <person name="van West P."/>
            <person name="Whitty B.R."/>
            <person name="Coutinho P.M."/>
            <person name="Henrissat B."/>
            <person name="Martin F."/>
            <person name="Thomas P.D."/>
            <person name="Tyler B.M."/>
            <person name="De Vries R.P."/>
            <person name="Kamoun S."/>
            <person name="Yandell M."/>
            <person name="Tisserat N."/>
            <person name="Buell C.R."/>
        </authorList>
    </citation>
    <scope>NUCLEOTIDE SEQUENCE</scope>
    <source>
        <strain evidence="7">DAOM:BR144</strain>
    </source>
</reference>
<dbReference type="eggNOG" id="KOG1073">
    <property type="taxonomic scope" value="Eukaryota"/>
</dbReference>
<dbReference type="OMA" id="PPKEEIY"/>
<dbReference type="SMART" id="SM01199">
    <property type="entry name" value="FDF"/>
    <property type="match status" value="1"/>
</dbReference>
<proteinExistence type="predicted"/>
<dbReference type="InterPro" id="IPR025761">
    <property type="entry name" value="FFD_box"/>
</dbReference>
<dbReference type="AlphaFoldDB" id="K3WC16"/>
<dbReference type="InterPro" id="IPR019050">
    <property type="entry name" value="FDF_dom"/>
</dbReference>
<protein>
    <recommendedName>
        <fullName evidence="8">DFDF domain-containing protein</fullName>
    </recommendedName>
</protein>
<evidence type="ECO:0000313" key="7">
    <source>
        <dbReference type="Proteomes" id="UP000019132"/>
    </source>
</evidence>
<dbReference type="EnsemblProtists" id="PYU1_T002507">
    <property type="protein sequence ID" value="PYU1_T002507"/>
    <property type="gene ID" value="PYU1_G002504"/>
</dbReference>
<evidence type="ECO:0000256" key="2">
    <source>
        <dbReference type="PROSITE-ProRule" id="PRU00869"/>
    </source>
</evidence>
<dbReference type="HOGENOM" id="CLU_019221_2_1_1"/>
<dbReference type="PROSITE" id="PS51536">
    <property type="entry name" value="TFG"/>
    <property type="match status" value="1"/>
</dbReference>
<dbReference type="PANTHER" id="PTHR13586">
    <property type="entry name" value="SCD6 PROTEIN-RELATED"/>
    <property type="match status" value="1"/>
</dbReference>
<dbReference type="InParanoid" id="K3WC16"/>
<feature type="short sequence motif" description="TFG box" evidence="2">
    <location>
        <begin position="256"/>
        <end position="276"/>
    </location>
</feature>
<dbReference type="InterPro" id="IPR025768">
    <property type="entry name" value="TFG_box"/>
</dbReference>
<dbReference type="CDD" id="cd01736">
    <property type="entry name" value="LSm14_N"/>
    <property type="match status" value="1"/>
</dbReference>
<evidence type="ECO:0000256" key="1">
    <source>
        <dbReference type="PROSITE-ProRule" id="PRU00846"/>
    </source>
</evidence>
<dbReference type="FunCoup" id="K3WC16">
    <property type="interactions" value="9"/>
</dbReference>
<feature type="compositionally biased region" description="Pro residues" evidence="3">
    <location>
        <begin position="112"/>
        <end position="121"/>
    </location>
</feature>
<dbReference type="InterPro" id="IPR025609">
    <property type="entry name" value="Lsm14-like_N"/>
</dbReference>
<feature type="short sequence motif" description="FFD box" evidence="1">
    <location>
        <begin position="233"/>
        <end position="248"/>
    </location>
</feature>
<reference evidence="6" key="3">
    <citation type="submission" date="2014-11" db="UniProtKB">
        <authorList>
            <consortium name="EnsemblProtists"/>
        </authorList>
    </citation>
    <scope>IDENTIFICATION</scope>
    <source>
        <strain evidence="6">DAOM BR144</strain>
    </source>
</reference>
<dbReference type="Pfam" id="PF12701">
    <property type="entry name" value="LSM14"/>
    <property type="match status" value="1"/>
</dbReference>
<dbReference type="Proteomes" id="UP000019132">
    <property type="component" value="Unassembled WGS sequence"/>
</dbReference>
<evidence type="ECO:0000259" key="5">
    <source>
        <dbReference type="PROSITE" id="PS51536"/>
    </source>
</evidence>
<feature type="compositionally biased region" description="Pro residues" evidence="3">
    <location>
        <begin position="1"/>
        <end position="16"/>
    </location>
</feature>
<evidence type="ECO:0000313" key="6">
    <source>
        <dbReference type="EnsemblProtists" id="PYU1_T002507"/>
    </source>
</evidence>
<dbReference type="SUPFAM" id="SSF50182">
    <property type="entry name" value="Sm-like ribonucleoproteins"/>
    <property type="match status" value="1"/>
</dbReference>
<evidence type="ECO:0000256" key="3">
    <source>
        <dbReference type="SAM" id="MobiDB-lite"/>
    </source>
</evidence>
<evidence type="ECO:0000259" key="4">
    <source>
        <dbReference type="PROSITE" id="PS51513"/>
    </source>
</evidence>
<sequence>MQHPAPPPPPPPPLPPQQQQQQSAPQPPADKPKDGIPYIGSRISLISKTDIRYEGFLFNIDTRQSMVALQNVRSFGTEGRRAEHIPPSNQVLQFAAFKASEIKDLHVCEAAPAPPLPPGPPGGYGFAPPQPPVPQAPSQPPPPPSAPVPPPMPPLPPQPTAPAAPPSPSNGGARTIPGMGGHLLKRKERRVPGGEHDTTATLAAAGDFNFEERLNAFDKEEEFSKLSVEEPKTHYQKSSFFDTISCDALDRLEGNKGRMSGYEERKLNTETFGAVGLNNRRSFRGGRGGGGRGGGRGGNRRGGGGQQNGGGWGGRGGSGRGGGRGGFNA</sequence>
<dbReference type="VEuPathDB" id="FungiDB:PYU1_G002504"/>
<feature type="compositionally biased region" description="Gly residues" evidence="3">
    <location>
        <begin position="285"/>
        <end position="329"/>
    </location>
</feature>
<feature type="region of interest" description="Disordered" evidence="3">
    <location>
        <begin position="111"/>
        <end position="180"/>
    </location>
</feature>
<accession>K3WC16</accession>
<dbReference type="InterPro" id="IPR010920">
    <property type="entry name" value="LSM_dom_sf"/>
</dbReference>
<keyword evidence="7" id="KW-1185">Reference proteome</keyword>
<organism evidence="6 7">
    <name type="scientific">Globisporangium ultimum (strain ATCC 200006 / CBS 805.95 / DAOM BR144)</name>
    <name type="common">Pythium ultimum</name>
    <dbReference type="NCBI Taxonomy" id="431595"/>
    <lineage>
        <taxon>Eukaryota</taxon>
        <taxon>Sar</taxon>
        <taxon>Stramenopiles</taxon>
        <taxon>Oomycota</taxon>
        <taxon>Peronosporomycetes</taxon>
        <taxon>Pythiales</taxon>
        <taxon>Pythiaceae</taxon>
        <taxon>Globisporangium</taxon>
    </lineage>
</organism>
<feature type="compositionally biased region" description="Pro residues" evidence="3">
    <location>
        <begin position="128"/>
        <end position="168"/>
    </location>
</feature>
<feature type="domain" description="FFD box profile" evidence="4">
    <location>
        <begin position="233"/>
        <end position="248"/>
    </location>
</feature>
<evidence type="ECO:0008006" key="8">
    <source>
        <dbReference type="Google" id="ProtNLM"/>
    </source>
</evidence>
<feature type="domain" description="TFG box profile" evidence="5">
    <location>
        <begin position="256"/>
        <end position="276"/>
    </location>
</feature>
<name>K3WC16_GLOUD</name>
<dbReference type="STRING" id="431595.K3WC16"/>
<dbReference type="SMART" id="SM01271">
    <property type="entry name" value="LSM14"/>
    <property type="match status" value="1"/>
</dbReference>
<feature type="region of interest" description="Disordered" evidence="3">
    <location>
        <begin position="1"/>
        <end position="38"/>
    </location>
</feature>